<evidence type="ECO:0000256" key="3">
    <source>
        <dbReference type="ARBA" id="ARBA00022691"/>
    </source>
</evidence>
<evidence type="ECO:0000313" key="7">
    <source>
        <dbReference type="EMBL" id="MES1930832.1"/>
    </source>
</evidence>
<dbReference type="SUPFAM" id="SSF75217">
    <property type="entry name" value="alpha/beta knot"/>
    <property type="match status" value="1"/>
</dbReference>
<dbReference type="GO" id="GO:0008168">
    <property type="term" value="F:methyltransferase activity"/>
    <property type="evidence" value="ECO:0007669"/>
    <property type="project" value="UniProtKB-KW"/>
</dbReference>
<comment type="subunit">
    <text evidence="5">Homodimer.</text>
</comment>
<organism evidence="7 8">
    <name type="scientific">Salinisphaera dokdonensis CL-ES53</name>
    <dbReference type="NCBI Taxonomy" id="1304272"/>
    <lineage>
        <taxon>Bacteria</taxon>
        <taxon>Pseudomonadati</taxon>
        <taxon>Pseudomonadota</taxon>
        <taxon>Gammaproteobacteria</taxon>
        <taxon>Salinisphaerales</taxon>
        <taxon>Salinisphaeraceae</taxon>
        <taxon>Salinisphaera</taxon>
    </lineage>
</organism>
<comment type="catalytic activity">
    <reaction evidence="5">
        <text>pseudouridine(1915) in 23S rRNA + S-adenosyl-L-methionine = N(3)-methylpseudouridine(1915) in 23S rRNA + S-adenosyl-L-homocysteine + H(+)</text>
        <dbReference type="Rhea" id="RHEA:42752"/>
        <dbReference type="Rhea" id="RHEA-COMP:10221"/>
        <dbReference type="Rhea" id="RHEA-COMP:10222"/>
        <dbReference type="ChEBI" id="CHEBI:15378"/>
        <dbReference type="ChEBI" id="CHEBI:57856"/>
        <dbReference type="ChEBI" id="CHEBI:59789"/>
        <dbReference type="ChEBI" id="CHEBI:65314"/>
        <dbReference type="ChEBI" id="CHEBI:74486"/>
        <dbReference type="EC" id="2.1.1.177"/>
    </reaction>
</comment>
<dbReference type="NCBIfam" id="NF000986">
    <property type="entry name" value="PRK00103.1-4"/>
    <property type="match status" value="1"/>
</dbReference>
<comment type="function">
    <text evidence="5">Specifically methylates the pseudouridine at position 1915 (m3Psi1915) in 23S rRNA.</text>
</comment>
<proteinExistence type="inferred from homology"/>
<evidence type="ECO:0000256" key="2">
    <source>
        <dbReference type="ARBA" id="ARBA00022679"/>
    </source>
</evidence>
<name>A0ABV2B4M4_9GAMM</name>
<dbReference type="CDD" id="cd18081">
    <property type="entry name" value="RlmH-like"/>
    <property type="match status" value="1"/>
</dbReference>
<dbReference type="Gene3D" id="3.40.1280.10">
    <property type="match status" value="1"/>
</dbReference>
<gene>
    <name evidence="5" type="primary">rlmH</name>
    <name evidence="7" type="ORF">SADO_16353</name>
</gene>
<dbReference type="GO" id="GO:0032259">
    <property type="term" value="P:methylation"/>
    <property type="evidence" value="ECO:0007669"/>
    <property type="project" value="UniProtKB-KW"/>
</dbReference>
<keyword evidence="3 5" id="KW-0949">S-adenosyl-L-methionine</keyword>
<dbReference type="RefSeq" id="WP_353113429.1">
    <property type="nucleotide sequence ID" value="NZ_APND01000007.1"/>
</dbReference>
<comment type="caution">
    <text evidence="7">The sequence shown here is derived from an EMBL/GenBank/DDBJ whole genome shotgun (WGS) entry which is preliminary data.</text>
</comment>
<evidence type="ECO:0000313" key="8">
    <source>
        <dbReference type="Proteomes" id="UP001460888"/>
    </source>
</evidence>
<keyword evidence="2 5" id="KW-0808">Transferase</keyword>
<evidence type="ECO:0000256" key="5">
    <source>
        <dbReference type="HAMAP-Rule" id="MF_00658"/>
    </source>
</evidence>
<dbReference type="PIRSF" id="PIRSF004505">
    <property type="entry name" value="MT_bac"/>
    <property type="match status" value="1"/>
</dbReference>
<accession>A0ABV2B4M4</accession>
<keyword evidence="8" id="KW-1185">Reference proteome</keyword>
<dbReference type="HAMAP" id="MF_00658">
    <property type="entry name" value="23SrRNA_methyltr_H"/>
    <property type="match status" value="1"/>
</dbReference>
<dbReference type="PANTHER" id="PTHR33603:SF1">
    <property type="entry name" value="RIBOSOMAL RNA LARGE SUBUNIT METHYLTRANSFERASE H"/>
    <property type="match status" value="1"/>
</dbReference>
<dbReference type="InterPro" id="IPR003742">
    <property type="entry name" value="RlmH-like"/>
</dbReference>
<dbReference type="NCBIfam" id="TIGR00246">
    <property type="entry name" value="tRNA_RlmH_YbeA"/>
    <property type="match status" value="1"/>
</dbReference>
<feature type="region of interest" description="Disordered" evidence="6">
    <location>
        <begin position="38"/>
        <end position="57"/>
    </location>
</feature>
<dbReference type="EMBL" id="APND01000007">
    <property type="protein sequence ID" value="MES1930832.1"/>
    <property type="molecule type" value="Genomic_DNA"/>
</dbReference>
<keyword evidence="5" id="KW-0963">Cytoplasm</keyword>
<evidence type="ECO:0000256" key="6">
    <source>
        <dbReference type="SAM" id="MobiDB-lite"/>
    </source>
</evidence>
<evidence type="ECO:0000256" key="4">
    <source>
        <dbReference type="ARBA" id="ARBA00038303"/>
    </source>
</evidence>
<dbReference type="InterPro" id="IPR029028">
    <property type="entry name" value="Alpha/beta_knot_MTases"/>
</dbReference>
<dbReference type="Pfam" id="PF02590">
    <property type="entry name" value="SPOUT_MTase"/>
    <property type="match status" value="1"/>
</dbReference>
<dbReference type="Proteomes" id="UP001460888">
    <property type="component" value="Unassembled WGS sequence"/>
</dbReference>
<protein>
    <recommendedName>
        <fullName evidence="5">Ribosomal RNA large subunit methyltransferase H</fullName>
        <ecNumber evidence="5">2.1.1.177</ecNumber>
    </recommendedName>
    <alternativeName>
        <fullName evidence="5">23S rRNA (pseudouridine1915-N3)-methyltransferase</fullName>
    </alternativeName>
    <alternativeName>
        <fullName evidence="5">23S rRNA m3Psi1915 methyltransferase</fullName>
    </alternativeName>
    <alternativeName>
        <fullName evidence="5">rRNA (pseudouridine-N3-)-methyltransferase RlmH</fullName>
    </alternativeName>
</protein>
<feature type="binding site" evidence="5">
    <location>
        <position position="80"/>
    </location>
    <ligand>
        <name>S-adenosyl-L-methionine</name>
        <dbReference type="ChEBI" id="CHEBI:59789"/>
    </ligand>
</feature>
<feature type="binding site" evidence="5">
    <location>
        <begin position="130"/>
        <end position="135"/>
    </location>
    <ligand>
        <name>S-adenosyl-L-methionine</name>
        <dbReference type="ChEBI" id="CHEBI:59789"/>
    </ligand>
</feature>
<dbReference type="InterPro" id="IPR029026">
    <property type="entry name" value="tRNA_m1G_MTases_N"/>
</dbReference>
<dbReference type="PANTHER" id="PTHR33603">
    <property type="entry name" value="METHYLTRANSFERASE"/>
    <property type="match status" value="1"/>
</dbReference>
<sequence length="163" mass="18252">MRIRLLAVGRRMPAWVDTAYNDYARRLPHECRLDLTEITPGNRQGKSKGKAKNASTDRAIADEDRRICDNLDGDLDVIALAVDGKPWSTEQLAAQMREWMADGRDRALLVGGPEGLGPESLARANRRWSLSPLTLPHPLVRVILAEQLFRAHSILTGHPYHRG</sequence>
<dbReference type="EC" id="2.1.1.177" evidence="5"/>
<keyword evidence="1 5" id="KW-0489">Methyltransferase</keyword>
<comment type="similarity">
    <text evidence="4 5">Belongs to the RNA methyltransferase RlmH family.</text>
</comment>
<reference evidence="7 8" key="1">
    <citation type="submission" date="2013-03" db="EMBL/GenBank/DDBJ databases">
        <title>Salinisphaera dokdonensis CL-ES53 Genome Sequencing.</title>
        <authorList>
            <person name="Li C."/>
            <person name="Lai Q."/>
            <person name="Shao Z."/>
        </authorList>
    </citation>
    <scope>NUCLEOTIDE SEQUENCE [LARGE SCALE GENOMIC DNA]</scope>
    <source>
        <strain evidence="7 8">CL-ES53</strain>
    </source>
</reference>
<comment type="subcellular location">
    <subcellularLocation>
        <location evidence="5">Cytoplasm</location>
    </subcellularLocation>
</comment>
<evidence type="ECO:0000256" key="1">
    <source>
        <dbReference type="ARBA" id="ARBA00022603"/>
    </source>
</evidence>
<feature type="binding site" evidence="5">
    <location>
        <position position="111"/>
    </location>
    <ligand>
        <name>S-adenosyl-L-methionine</name>
        <dbReference type="ChEBI" id="CHEBI:59789"/>
    </ligand>
</feature>
<keyword evidence="5" id="KW-0698">rRNA processing</keyword>